<dbReference type="Proteomes" id="UP001527925">
    <property type="component" value="Unassembled WGS sequence"/>
</dbReference>
<dbReference type="Pfam" id="PF09758">
    <property type="entry name" value="FPL"/>
    <property type="match status" value="1"/>
</dbReference>
<feature type="compositionally biased region" description="Low complexity" evidence="2">
    <location>
        <begin position="68"/>
        <end position="86"/>
    </location>
</feature>
<organism evidence="4 5">
    <name type="scientific">Polyrhizophydium stewartii</name>
    <dbReference type="NCBI Taxonomy" id="2732419"/>
    <lineage>
        <taxon>Eukaryota</taxon>
        <taxon>Fungi</taxon>
        <taxon>Fungi incertae sedis</taxon>
        <taxon>Chytridiomycota</taxon>
        <taxon>Chytridiomycota incertae sedis</taxon>
        <taxon>Chytridiomycetes</taxon>
        <taxon>Rhizophydiales</taxon>
        <taxon>Rhizophydiales incertae sedis</taxon>
        <taxon>Polyrhizophydium</taxon>
    </lineage>
</organism>
<dbReference type="SUPFAM" id="SSF48371">
    <property type="entry name" value="ARM repeat"/>
    <property type="match status" value="1"/>
</dbReference>
<keyword evidence="1" id="KW-0072">Autophagy</keyword>
<sequence length="677" mass="73794">MSLQWLLRGASDLLHLSGEVGSPTVDRHSFDFLRRAVTPHMPGRAAPSLEPKIRAALPVGAALAVPAGAPQPSSPSGATVTAANPGSAPPPAAPTPAEFAMHMRDLAEVLVWSDNRNLDDCFAFFIEKRIHQVLLAILRDATDDDVVLAILRFFNVFLESVKSGNIMYFMLSNNYINEVIAVPVNVENEEVLSYFVTLLKNISNKLNSKTVQLLFDQQHRSYPLFSQAMLYHHHQEPMIRIGVRTVILNLLKVNDPPTLGFVVHEKFYFVSLVDYVASLVVSLCASMDSKRRDDAQEQLDSFVEYLEYLNEIFSLGIENASRPLAAAFTERVVVATLIQGLFRSAESKRVSLHLLSKIICGGIAYRPLTDFAIEAVFSSHSSSIGPRAAPSAFGAQPVSQAPTASFSSSGSPRVCIWESLGSAPDDSQILLALGLLFSAVTAQASHHVLLSSQLLPARLQKTKKLLDSLVSSDPSEQPTLASRPLALSPNPGNAASRQLCDFALINRLISILAAEAVFRYTELTSLLVCELLVELLGLGGSCIELPEETLGLLKSTFTQWSTRLKTALDADPSGCMELLEFQMARPPMDLAAAVTSGLCLITPQKRPTYSELSASSIPLGVSVKIWLSFYQCMCKLGLRKSALPTPLDWESVPALDAWPDLSRRLCNAFETSKTAIF</sequence>
<feature type="region of interest" description="Disordered" evidence="2">
    <location>
        <begin position="68"/>
        <end position="95"/>
    </location>
</feature>
<dbReference type="InterPro" id="IPR016024">
    <property type="entry name" value="ARM-type_fold"/>
</dbReference>
<evidence type="ECO:0000313" key="4">
    <source>
        <dbReference type="EMBL" id="KAL2911962.1"/>
    </source>
</evidence>
<evidence type="ECO:0000259" key="3">
    <source>
        <dbReference type="Pfam" id="PF09758"/>
    </source>
</evidence>
<gene>
    <name evidence="4" type="ORF">HK105_208572</name>
</gene>
<dbReference type="InterPro" id="IPR019155">
    <property type="entry name" value="CLEC16A/TT9_N"/>
</dbReference>
<name>A0ABR4MXG2_9FUNG</name>
<reference evidence="4 5" key="1">
    <citation type="submission" date="2023-09" db="EMBL/GenBank/DDBJ databases">
        <title>Pangenome analysis of Batrachochytrium dendrobatidis and related Chytrids.</title>
        <authorList>
            <person name="Yacoub M.N."/>
            <person name="Stajich J.E."/>
            <person name="James T.Y."/>
        </authorList>
    </citation>
    <scope>NUCLEOTIDE SEQUENCE [LARGE SCALE GENOMIC DNA]</scope>
    <source>
        <strain evidence="4 5">JEL0888</strain>
    </source>
</reference>
<dbReference type="InterPro" id="IPR039272">
    <property type="entry name" value="CLEC16A/TT9"/>
</dbReference>
<evidence type="ECO:0000256" key="1">
    <source>
        <dbReference type="ARBA" id="ARBA00023006"/>
    </source>
</evidence>
<dbReference type="EMBL" id="JADGIZ020000082">
    <property type="protein sequence ID" value="KAL2911962.1"/>
    <property type="molecule type" value="Genomic_DNA"/>
</dbReference>
<evidence type="ECO:0000256" key="2">
    <source>
        <dbReference type="SAM" id="MobiDB-lite"/>
    </source>
</evidence>
<proteinExistence type="predicted"/>
<dbReference type="PANTHER" id="PTHR21481">
    <property type="entry name" value="PROTEIN CLEC16A"/>
    <property type="match status" value="1"/>
</dbReference>
<evidence type="ECO:0000313" key="5">
    <source>
        <dbReference type="Proteomes" id="UP001527925"/>
    </source>
</evidence>
<feature type="domain" description="FPL" evidence="3">
    <location>
        <begin position="103"/>
        <end position="250"/>
    </location>
</feature>
<comment type="caution">
    <text evidence="4">The sequence shown here is derived from an EMBL/GenBank/DDBJ whole genome shotgun (WGS) entry which is preliminary data.</text>
</comment>
<accession>A0ABR4MXG2</accession>
<keyword evidence="5" id="KW-1185">Reference proteome</keyword>
<dbReference type="PANTHER" id="PTHR21481:SF0">
    <property type="entry name" value="PROTEIN CLEC16A"/>
    <property type="match status" value="1"/>
</dbReference>
<protein>
    <recommendedName>
        <fullName evidence="3">FPL domain-containing protein</fullName>
    </recommendedName>
</protein>